<dbReference type="Proteomes" id="UP001596145">
    <property type="component" value="Unassembled WGS sequence"/>
</dbReference>
<name>A0ABD5QW82_9EURY</name>
<proteinExistence type="predicted"/>
<protein>
    <submittedName>
        <fullName evidence="1">Class I SAM-dependent methyltransferase</fullName>
    </submittedName>
</protein>
<evidence type="ECO:0000313" key="1">
    <source>
        <dbReference type="EMBL" id="MFC5136376.1"/>
    </source>
</evidence>
<dbReference type="GO" id="GO:0008168">
    <property type="term" value="F:methyltransferase activity"/>
    <property type="evidence" value="ECO:0007669"/>
    <property type="project" value="UniProtKB-KW"/>
</dbReference>
<dbReference type="AlphaFoldDB" id="A0ABD5QW82"/>
<keyword evidence="2" id="KW-1185">Reference proteome</keyword>
<sequence>MTRPSTYEHSRYLEAKRTVDDRALHRPTLDRLREALAVRSADARDAPLRVVEVGCGTGSMLRRLLEWGVLPDEVVYRGYDLREESVDRAVEELKAWAEGVKDAEGTGYALGEVRNDPEATRTVRLDGPDGSSVTATFAAADAVEVARRTDAAYDLLVGCAFLDLVDIDRALDPLLGLVPDGFAYFPITYDGETFLVPSLEGDGTVDEATERAVLDVYHATMDAPDRAGGSRTGRELFPALPAADAEVVAGGGSDWLVTPPYPGEEAYFLHHLVDGIEEAVGGALADGSPAVADEDTVDRLSPGMVGEWADARHCAITNGQLTFGAHNLDVLAHVESDD</sequence>
<organism evidence="1 2">
    <name type="scientific">Halorubrum glutamatedens</name>
    <dbReference type="NCBI Taxonomy" id="2707018"/>
    <lineage>
        <taxon>Archaea</taxon>
        <taxon>Methanobacteriati</taxon>
        <taxon>Methanobacteriota</taxon>
        <taxon>Stenosarchaea group</taxon>
        <taxon>Halobacteria</taxon>
        <taxon>Halobacteriales</taxon>
        <taxon>Haloferacaceae</taxon>
        <taxon>Halorubrum</taxon>
    </lineage>
</organism>
<dbReference type="EMBL" id="JBHSKV010000024">
    <property type="protein sequence ID" value="MFC5136376.1"/>
    <property type="molecule type" value="Genomic_DNA"/>
</dbReference>
<dbReference type="GO" id="GO:0032259">
    <property type="term" value="P:methylation"/>
    <property type="evidence" value="ECO:0007669"/>
    <property type="project" value="UniProtKB-KW"/>
</dbReference>
<evidence type="ECO:0000313" key="2">
    <source>
        <dbReference type="Proteomes" id="UP001596145"/>
    </source>
</evidence>
<reference evidence="1 2" key="1">
    <citation type="journal article" date="2019" name="Int. J. Syst. Evol. Microbiol.">
        <title>The Global Catalogue of Microorganisms (GCM) 10K type strain sequencing project: providing services to taxonomists for standard genome sequencing and annotation.</title>
        <authorList>
            <consortium name="The Broad Institute Genomics Platform"/>
            <consortium name="The Broad Institute Genome Sequencing Center for Infectious Disease"/>
            <person name="Wu L."/>
            <person name="Ma J."/>
        </authorList>
    </citation>
    <scope>NUCLEOTIDE SEQUENCE [LARGE SCALE GENOMIC DNA]</scope>
    <source>
        <strain evidence="1 2">CGMCC 1.16026</strain>
    </source>
</reference>
<accession>A0ABD5QW82</accession>
<gene>
    <name evidence="1" type="ORF">ACFPJA_16835</name>
</gene>
<dbReference type="RefSeq" id="WP_122104656.1">
    <property type="nucleotide sequence ID" value="NZ_JBHSKV010000024.1"/>
</dbReference>
<keyword evidence="1" id="KW-0808">Transferase</keyword>
<comment type="caution">
    <text evidence="1">The sequence shown here is derived from an EMBL/GenBank/DDBJ whole genome shotgun (WGS) entry which is preliminary data.</text>
</comment>
<dbReference type="SUPFAM" id="SSF53335">
    <property type="entry name" value="S-adenosyl-L-methionine-dependent methyltransferases"/>
    <property type="match status" value="1"/>
</dbReference>
<dbReference type="InterPro" id="IPR029063">
    <property type="entry name" value="SAM-dependent_MTases_sf"/>
</dbReference>
<keyword evidence="1" id="KW-0489">Methyltransferase</keyword>
<dbReference type="Gene3D" id="3.40.50.150">
    <property type="entry name" value="Vaccinia Virus protein VP39"/>
    <property type="match status" value="1"/>
</dbReference>